<comment type="similarity">
    <text evidence="1 5">Belongs to the bacterial ribosomal protein bL32 family.</text>
</comment>
<organism evidence="6 7">
    <name type="scientific">Buchnera aphidicola</name>
    <name type="common">Stegophylla sp.</name>
    <dbReference type="NCBI Taxonomy" id="2315800"/>
    <lineage>
        <taxon>Bacteria</taxon>
        <taxon>Pseudomonadati</taxon>
        <taxon>Pseudomonadota</taxon>
        <taxon>Gammaproteobacteria</taxon>
        <taxon>Enterobacterales</taxon>
        <taxon>Erwiniaceae</taxon>
        <taxon>Buchnera</taxon>
    </lineage>
</organism>
<sequence>MAVQKSKLTRSKRGMRRSHDKLKFIFLSKDPISNETHIRHCITKSGFYKGKKYLKHKKNTK</sequence>
<dbReference type="InterPro" id="IPR002677">
    <property type="entry name" value="Ribosomal_bL32"/>
</dbReference>
<keyword evidence="2 5" id="KW-0689">Ribosomal protein</keyword>
<accession>A0A4D6YL78</accession>
<dbReference type="Pfam" id="PF01783">
    <property type="entry name" value="Ribosomal_L32p"/>
    <property type="match status" value="1"/>
</dbReference>
<name>A0A4D6YL78_9GAMM</name>
<dbReference type="GO" id="GO:0003735">
    <property type="term" value="F:structural constituent of ribosome"/>
    <property type="evidence" value="ECO:0007669"/>
    <property type="project" value="InterPro"/>
</dbReference>
<dbReference type="HAMAP" id="MF_00340">
    <property type="entry name" value="Ribosomal_bL32"/>
    <property type="match status" value="1"/>
</dbReference>
<protein>
    <recommendedName>
        <fullName evidence="4 5">Large ribosomal subunit protein bL32</fullName>
    </recommendedName>
</protein>
<dbReference type="Proteomes" id="UP000298636">
    <property type="component" value="Chromosome"/>
</dbReference>
<proteinExistence type="inferred from homology"/>
<reference evidence="6 7" key="1">
    <citation type="submission" date="2018-10" db="EMBL/GenBank/DDBJ databases">
        <title>Comparative functional genomics of the obligate endosymbiont Buchnera aphidicola.</title>
        <authorList>
            <person name="Chong R.A."/>
        </authorList>
    </citation>
    <scope>NUCLEOTIDE SEQUENCE [LARGE SCALE GENOMIC DNA]</scope>
    <source>
        <strain evidence="6 7">Ssp</strain>
    </source>
</reference>
<dbReference type="GO" id="GO:0015934">
    <property type="term" value="C:large ribosomal subunit"/>
    <property type="evidence" value="ECO:0007669"/>
    <property type="project" value="InterPro"/>
</dbReference>
<dbReference type="InterPro" id="IPR011332">
    <property type="entry name" value="Ribosomal_zn-bd"/>
</dbReference>
<dbReference type="NCBIfam" id="TIGR01031">
    <property type="entry name" value="rpmF_bact"/>
    <property type="match status" value="1"/>
</dbReference>
<evidence type="ECO:0000256" key="2">
    <source>
        <dbReference type="ARBA" id="ARBA00022980"/>
    </source>
</evidence>
<evidence type="ECO:0000313" key="6">
    <source>
        <dbReference type="EMBL" id="QCI26388.1"/>
    </source>
</evidence>
<evidence type="ECO:0000256" key="4">
    <source>
        <dbReference type="ARBA" id="ARBA00035178"/>
    </source>
</evidence>
<dbReference type="GO" id="GO:0006412">
    <property type="term" value="P:translation"/>
    <property type="evidence" value="ECO:0007669"/>
    <property type="project" value="UniProtKB-UniRule"/>
</dbReference>
<evidence type="ECO:0000256" key="5">
    <source>
        <dbReference type="HAMAP-Rule" id="MF_00340"/>
    </source>
</evidence>
<dbReference type="InterPro" id="IPR044957">
    <property type="entry name" value="Ribosomal_bL32_bact"/>
</dbReference>
<dbReference type="SUPFAM" id="SSF57829">
    <property type="entry name" value="Zn-binding ribosomal proteins"/>
    <property type="match status" value="1"/>
</dbReference>
<dbReference type="OrthoDB" id="9801927at2"/>
<dbReference type="EMBL" id="CP032998">
    <property type="protein sequence ID" value="QCI26388.1"/>
    <property type="molecule type" value="Genomic_DNA"/>
</dbReference>
<dbReference type="PANTHER" id="PTHR35534">
    <property type="entry name" value="50S RIBOSOMAL PROTEIN L32"/>
    <property type="match status" value="1"/>
</dbReference>
<dbReference type="PANTHER" id="PTHR35534:SF1">
    <property type="entry name" value="LARGE RIBOSOMAL SUBUNIT PROTEIN BL32"/>
    <property type="match status" value="1"/>
</dbReference>
<evidence type="ECO:0000256" key="3">
    <source>
        <dbReference type="ARBA" id="ARBA00023274"/>
    </source>
</evidence>
<keyword evidence="7" id="KW-1185">Reference proteome</keyword>
<dbReference type="AlphaFoldDB" id="A0A4D6YL78"/>
<evidence type="ECO:0000256" key="1">
    <source>
        <dbReference type="ARBA" id="ARBA00008560"/>
    </source>
</evidence>
<keyword evidence="3 5" id="KW-0687">Ribonucleoprotein</keyword>
<gene>
    <name evidence="5" type="primary">rpmF</name>
    <name evidence="6" type="ORF">D9V79_01085</name>
</gene>
<dbReference type="RefSeq" id="WP_158351844.1">
    <property type="nucleotide sequence ID" value="NZ_CP032998.1"/>
</dbReference>
<evidence type="ECO:0000313" key="7">
    <source>
        <dbReference type="Proteomes" id="UP000298636"/>
    </source>
</evidence>